<dbReference type="NCBIfam" id="TIGR00418">
    <property type="entry name" value="thrS"/>
    <property type="match status" value="1"/>
</dbReference>
<dbReference type="STRING" id="1073423.SAMN04488700_2314"/>
<dbReference type="SUPFAM" id="SSF55681">
    <property type="entry name" value="Class II aaRS and biotin synthetases"/>
    <property type="match status" value="1"/>
</dbReference>
<dbReference type="Pfam" id="PF07973">
    <property type="entry name" value="tRNA_SAD"/>
    <property type="match status" value="1"/>
</dbReference>
<dbReference type="PANTHER" id="PTHR11451">
    <property type="entry name" value="THREONINE-TRNA LIGASE"/>
    <property type="match status" value="1"/>
</dbReference>
<evidence type="ECO:0000256" key="5">
    <source>
        <dbReference type="ARBA" id="ARBA00022723"/>
    </source>
</evidence>
<comment type="cofactor">
    <cofactor evidence="13">
        <name>Zn(2+)</name>
        <dbReference type="ChEBI" id="CHEBI:29105"/>
    </cofactor>
    <text evidence="13">Binds 1 zinc ion per subunit.</text>
</comment>
<dbReference type="AlphaFoldDB" id="A0A1X7NPT1"/>
<dbReference type="GO" id="GO:0000049">
    <property type="term" value="F:tRNA binding"/>
    <property type="evidence" value="ECO:0007669"/>
    <property type="project" value="UniProtKB-KW"/>
</dbReference>
<keyword evidence="10 13" id="KW-0648">Protein biosynthesis</keyword>
<evidence type="ECO:0000256" key="10">
    <source>
        <dbReference type="ARBA" id="ARBA00022917"/>
    </source>
</evidence>
<comment type="similarity">
    <text evidence="1 13">Belongs to the class-II aminoacyl-tRNA synthetase family.</text>
</comment>
<organism evidence="16 17">
    <name type="scientific">Carnobacterium iners</name>
    <dbReference type="NCBI Taxonomy" id="1073423"/>
    <lineage>
        <taxon>Bacteria</taxon>
        <taxon>Bacillati</taxon>
        <taxon>Bacillota</taxon>
        <taxon>Bacilli</taxon>
        <taxon>Lactobacillales</taxon>
        <taxon>Carnobacteriaceae</taxon>
        <taxon>Carnobacterium</taxon>
    </lineage>
</organism>
<dbReference type="InterPro" id="IPR047246">
    <property type="entry name" value="ThrRS_anticodon"/>
</dbReference>
<feature type="domain" description="Aminoacyl-transfer RNA synthetases class-II family profile" evidence="14">
    <location>
        <begin position="273"/>
        <end position="541"/>
    </location>
</feature>
<dbReference type="CDD" id="cd00860">
    <property type="entry name" value="ThrRS_anticodon"/>
    <property type="match status" value="1"/>
</dbReference>
<dbReference type="RefSeq" id="WP_085560334.1">
    <property type="nucleotide sequence ID" value="NZ_FOAH01000002.1"/>
</dbReference>
<dbReference type="InterPro" id="IPR002314">
    <property type="entry name" value="aa-tRNA-synt_IIb"/>
</dbReference>
<comment type="catalytic activity">
    <reaction evidence="12 13">
        <text>tRNA(Thr) + L-threonine + ATP = L-threonyl-tRNA(Thr) + AMP + diphosphate + H(+)</text>
        <dbReference type="Rhea" id="RHEA:24624"/>
        <dbReference type="Rhea" id="RHEA-COMP:9670"/>
        <dbReference type="Rhea" id="RHEA-COMP:9704"/>
        <dbReference type="ChEBI" id="CHEBI:15378"/>
        <dbReference type="ChEBI" id="CHEBI:30616"/>
        <dbReference type="ChEBI" id="CHEBI:33019"/>
        <dbReference type="ChEBI" id="CHEBI:57926"/>
        <dbReference type="ChEBI" id="CHEBI:78442"/>
        <dbReference type="ChEBI" id="CHEBI:78534"/>
        <dbReference type="ChEBI" id="CHEBI:456215"/>
        <dbReference type="EC" id="6.1.1.3"/>
    </reaction>
</comment>
<dbReference type="InterPro" id="IPR018163">
    <property type="entry name" value="Thr/Ala-tRNA-synth_IIc_edit"/>
</dbReference>
<dbReference type="InterPro" id="IPR012676">
    <property type="entry name" value="TGS-like"/>
</dbReference>
<dbReference type="Pfam" id="PF03129">
    <property type="entry name" value="HGTP_anticodon"/>
    <property type="match status" value="1"/>
</dbReference>
<evidence type="ECO:0000259" key="15">
    <source>
        <dbReference type="PROSITE" id="PS51880"/>
    </source>
</evidence>
<dbReference type="InterPro" id="IPR012947">
    <property type="entry name" value="tRNA_SAD"/>
</dbReference>
<keyword evidence="8 13" id="KW-0067">ATP-binding</keyword>
<dbReference type="GO" id="GO:0005737">
    <property type="term" value="C:cytoplasm"/>
    <property type="evidence" value="ECO:0007669"/>
    <property type="project" value="UniProtKB-SubCell"/>
</dbReference>
<feature type="binding site" evidence="13">
    <location>
        <position position="387"/>
    </location>
    <ligand>
        <name>Zn(2+)</name>
        <dbReference type="ChEBI" id="CHEBI:29105"/>
        <note>catalytic</note>
    </ligand>
</feature>
<dbReference type="GO" id="GO:0016740">
    <property type="term" value="F:transferase activity"/>
    <property type="evidence" value="ECO:0007669"/>
    <property type="project" value="UniProtKB-ARBA"/>
</dbReference>
<evidence type="ECO:0000256" key="8">
    <source>
        <dbReference type="ARBA" id="ARBA00022840"/>
    </source>
</evidence>
<dbReference type="InterPro" id="IPR006195">
    <property type="entry name" value="aa-tRNA-synth_II"/>
</dbReference>
<dbReference type="PROSITE" id="PS51880">
    <property type="entry name" value="TGS"/>
    <property type="match status" value="1"/>
</dbReference>
<dbReference type="FunFam" id="3.30.54.20:FF:000002">
    <property type="entry name" value="Threonine--tRNA ligase"/>
    <property type="match status" value="1"/>
</dbReference>
<dbReference type="PROSITE" id="PS50862">
    <property type="entry name" value="AA_TRNA_LIGASE_II"/>
    <property type="match status" value="1"/>
</dbReference>
<evidence type="ECO:0000313" key="17">
    <source>
        <dbReference type="Proteomes" id="UP000193435"/>
    </source>
</evidence>
<comment type="subunit">
    <text evidence="13">Homodimer.</text>
</comment>
<dbReference type="SUPFAM" id="SSF52954">
    <property type="entry name" value="Class II aaRS ABD-related"/>
    <property type="match status" value="1"/>
</dbReference>
<evidence type="ECO:0000256" key="7">
    <source>
        <dbReference type="ARBA" id="ARBA00022833"/>
    </source>
</evidence>
<comment type="subcellular location">
    <subcellularLocation>
        <location evidence="13">Cytoplasm</location>
    </subcellularLocation>
</comment>
<dbReference type="HAMAP" id="MF_00184">
    <property type="entry name" value="Thr_tRNA_synth"/>
    <property type="match status" value="1"/>
</dbReference>
<evidence type="ECO:0000256" key="4">
    <source>
        <dbReference type="ARBA" id="ARBA00022598"/>
    </source>
</evidence>
<name>A0A1X7NPT1_9LACT</name>
<dbReference type="Pfam" id="PF00587">
    <property type="entry name" value="tRNA-synt_2b"/>
    <property type="match status" value="1"/>
</dbReference>
<keyword evidence="2 13" id="KW-0963">Cytoplasm</keyword>
<dbReference type="PRINTS" id="PR01047">
    <property type="entry name" value="TRNASYNTHTHR"/>
</dbReference>
<dbReference type="FunFam" id="3.30.930.10:FF:000002">
    <property type="entry name" value="Threonine--tRNA ligase"/>
    <property type="match status" value="1"/>
</dbReference>
<dbReference type="CDD" id="cd00771">
    <property type="entry name" value="ThrRS_core"/>
    <property type="match status" value="1"/>
</dbReference>
<dbReference type="InterPro" id="IPR002320">
    <property type="entry name" value="Thr-tRNA-ligase_IIa"/>
</dbReference>
<dbReference type="InterPro" id="IPR004095">
    <property type="entry name" value="TGS"/>
</dbReference>
<feature type="binding site" evidence="13">
    <location>
        <position position="518"/>
    </location>
    <ligand>
        <name>Zn(2+)</name>
        <dbReference type="ChEBI" id="CHEBI:29105"/>
        <note>catalytic</note>
    </ligand>
</feature>
<dbReference type="GO" id="GO:0006435">
    <property type="term" value="P:threonyl-tRNA aminoacylation"/>
    <property type="evidence" value="ECO:0007669"/>
    <property type="project" value="UniProtKB-UniRule"/>
</dbReference>
<evidence type="ECO:0000313" key="16">
    <source>
        <dbReference type="EMBL" id="SMH40024.1"/>
    </source>
</evidence>
<dbReference type="Gene3D" id="3.10.20.30">
    <property type="match status" value="1"/>
</dbReference>
<dbReference type="InterPro" id="IPR036621">
    <property type="entry name" value="Anticodon-bd_dom_sf"/>
</dbReference>
<dbReference type="EMBL" id="FXBJ01000002">
    <property type="protein sequence ID" value="SMH40024.1"/>
    <property type="molecule type" value="Genomic_DNA"/>
</dbReference>
<evidence type="ECO:0000256" key="12">
    <source>
        <dbReference type="ARBA" id="ARBA00049515"/>
    </source>
</evidence>
<keyword evidence="11 13" id="KW-0030">Aminoacyl-tRNA synthetase</keyword>
<sequence length="645" mass="74083">MSEIKISLPDGAEKNMPIGVSTRDVAESISEGLAKKGLAGKFNGELVDYSQPLEENGTLEIITPDHEDALQIIRHSSAHLMANALRRLYPDIKFGVGPAIDSGFYYDTDTKTPITEEDLPRIEAEMMTIVKENNPIVRKELTRAEALNLFKDDPYKVELITALAEDEIIAVYTQGDFVDLCRGVHVPTTGRIQVFKLLSLAGAYWRGNSDNKMMQRIYGTAFFDKKALKEFLQMREEAKLRDHRKLGKELDLFMISPEVGSGLPFWLPKGATIRRIVERYITDREISLGYQHVYTPVLADVNLYKTSGHWDHYHDDMFPPMDMGEGEMLVLRPMNCPHHMIVYKNDVHSYRELPIRIAELGQMHRYEKSGALSGLQRVREMTLNDGHTFVRPDQIQEEFLRTIELMLAVYEDFNITDYRFRLSYRDPNNTDKYFDDDAMWEKAQKMIKDAMDEKGLDYFEAEGEAAFYGPKLDVLVKTAIGLEETLSTIQLDFLLPERFNLTYVGEDGENNHRPVVIHRGIVSTMERFVAYLIEEYKGAFPTWLAPVQATIIPVNLDLHSNYAYEIKDKMASLGMRVEVDDRNEKMGYKIRASQTQKIPYQLVVGDDELANRSVAVRKYGEKTTQVLDLKEYLEKVMVEINNFSR</sequence>
<evidence type="ECO:0000256" key="6">
    <source>
        <dbReference type="ARBA" id="ARBA00022741"/>
    </source>
</evidence>
<dbReference type="Gene3D" id="3.30.980.10">
    <property type="entry name" value="Threonyl-trna Synthetase, Chain A, domain 2"/>
    <property type="match status" value="1"/>
</dbReference>
<dbReference type="FunFam" id="3.30.980.10:FF:000005">
    <property type="entry name" value="Threonyl-tRNA synthetase, mitochondrial"/>
    <property type="match status" value="1"/>
</dbReference>
<dbReference type="PANTHER" id="PTHR11451:SF56">
    <property type="entry name" value="THREONINE--TRNA LIGASE 1"/>
    <property type="match status" value="1"/>
</dbReference>
<dbReference type="Proteomes" id="UP000193435">
    <property type="component" value="Unassembled WGS sequence"/>
</dbReference>
<dbReference type="FunFam" id="3.40.50.800:FF:000001">
    <property type="entry name" value="Threonine--tRNA ligase"/>
    <property type="match status" value="1"/>
</dbReference>
<accession>A0A1X7NPT1</accession>
<dbReference type="SUPFAM" id="SSF81271">
    <property type="entry name" value="TGS-like"/>
    <property type="match status" value="1"/>
</dbReference>
<dbReference type="Gene3D" id="3.30.930.10">
    <property type="entry name" value="Bira Bifunctional Protein, Domain 2"/>
    <property type="match status" value="1"/>
</dbReference>
<keyword evidence="4 13" id="KW-0436">Ligase</keyword>
<keyword evidence="3 13" id="KW-0820">tRNA-binding</keyword>
<evidence type="ECO:0000256" key="2">
    <source>
        <dbReference type="ARBA" id="ARBA00022490"/>
    </source>
</evidence>
<dbReference type="EC" id="6.1.1.3" evidence="13"/>
<dbReference type="InterPro" id="IPR004154">
    <property type="entry name" value="Anticodon-bd"/>
</dbReference>
<feature type="binding site" evidence="13">
    <location>
        <position position="336"/>
    </location>
    <ligand>
        <name>Zn(2+)</name>
        <dbReference type="ChEBI" id="CHEBI:29105"/>
        <note>catalytic</note>
    </ligand>
</feature>
<evidence type="ECO:0000256" key="13">
    <source>
        <dbReference type="HAMAP-Rule" id="MF_00184"/>
    </source>
</evidence>
<dbReference type="InterPro" id="IPR033728">
    <property type="entry name" value="ThrRS_core"/>
</dbReference>
<dbReference type="GO" id="GO:0004829">
    <property type="term" value="F:threonine-tRNA ligase activity"/>
    <property type="evidence" value="ECO:0007669"/>
    <property type="project" value="UniProtKB-UniRule"/>
</dbReference>
<feature type="domain" description="TGS" evidence="15">
    <location>
        <begin position="1"/>
        <end position="63"/>
    </location>
</feature>
<keyword evidence="5 13" id="KW-0479">Metal-binding</keyword>
<evidence type="ECO:0000256" key="3">
    <source>
        <dbReference type="ARBA" id="ARBA00022555"/>
    </source>
</evidence>
<gene>
    <name evidence="13" type="primary">thrS</name>
    <name evidence="16" type="ORF">SAMN04488700_2314</name>
</gene>
<dbReference type="InterPro" id="IPR045864">
    <property type="entry name" value="aa-tRNA-synth_II/BPL/LPL"/>
</dbReference>
<dbReference type="Gene3D" id="3.40.50.800">
    <property type="entry name" value="Anticodon-binding domain"/>
    <property type="match status" value="1"/>
</dbReference>
<evidence type="ECO:0000256" key="11">
    <source>
        <dbReference type="ARBA" id="ARBA00023146"/>
    </source>
</evidence>
<reference evidence="16 17" key="1">
    <citation type="submission" date="2017-04" db="EMBL/GenBank/DDBJ databases">
        <authorList>
            <person name="Afonso C.L."/>
            <person name="Miller P.J."/>
            <person name="Scott M.A."/>
            <person name="Spackman E."/>
            <person name="Goraichik I."/>
            <person name="Dimitrov K.M."/>
            <person name="Suarez D.L."/>
            <person name="Swayne D.E."/>
        </authorList>
    </citation>
    <scope>NUCLEOTIDE SEQUENCE [LARGE SCALE GENOMIC DNA]</scope>
    <source>
        <strain evidence="16 17">LMG26642</strain>
    </source>
</reference>
<dbReference type="SMART" id="SM00863">
    <property type="entry name" value="tRNA_SAD"/>
    <property type="match status" value="1"/>
</dbReference>
<keyword evidence="9 13" id="KW-0694">RNA-binding</keyword>
<proteinExistence type="inferred from homology"/>
<dbReference type="GO" id="GO:0005524">
    <property type="term" value="F:ATP binding"/>
    <property type="evidence" value="ECO:0007669"/>
    <property type="project" value="UniProtKB-UniRule"/>
</dbReference>
<evidence type="ECO:0000256" key="9">
    <source>
        <dbReference type="ARBA" id="ARBA00022884"/>
    </source>
</evidence>
<keyword evidence="17" id="KW-1185">Reference proteome</keyword>
<evidence type="ECO:0000256" key="1">
    <source>
        <dbReference type="ARBA" id="ARBA00008226"/>
    </source>
</evidence>
<dbReference type="OrthoDB" id="9802304at2"/>
<dbReference type="SUPFAM" id="SSF55186">
    <property type="entry name" value="ThrRS/AlaRS common domain"/>
    <property type="match status" value="1"/>
</dbReference>
<dbReference type="FunFam" id="3.10.20.30:FF:000005">
    <property type="entry name" value="Threonine--tRNA ligase"/>
    <property type="match status" value="1"/>
</dbReference>
<dbReference type="GO" id="GO:0140096">
    <property type="term" value="F:catalytic activity, acting on a protein"/>
    <property type="evidence" value="ECO:0007669"/>
    <property type="project" value="UniProtKB-ARBA"/>
</dbReference>
<protein>
    <recommendedName>
        <fullName evidence="13">Threonine--tRNA ligase</fullName>
        <ecNumber evidence="13">6.1.1.3</ecNumber>
    </recommendedName>
    <alternativeName>
        <fullName evidence="13">Threonyl-tRNA synthetase</fullName>
        <shortName evidence="13">ThrRS</shortName>
    </alternativeName>
</protein>
<dbReference type="CDD" id="cd01667">
    <property type="entry name" value="TGS_ThrRS"/>
    <property type="match status" value="1"/>
</dbReference>
<dbReference type="InterPro" id="IPR012675">
    <property type="entry name" value="Beta-grasp_dom_sf"/>
</dbReference>
<comment type="caution">
    <text evidence="13">Lacks conserved residue(s) required for the propagation of feature annotation.</text>
</comment>
<keyword evidence="7 13" id="KW-0862">Zinc</keyword>
<dbReference type="Pfam" id="PF02824">
    <property type="entry name" value="TGS"/>
    <property type="match status" value="1"/>
</dbReference>
<evidence type="ECO:0000259" key="14">
    <source>
        <dbReference type="PROSITE" id="PS50862"/>
    </source>
</evidence>
<keyword evidence="6 13" id="KW-0547">Nucleotide-binding</keyword>
<dbReference type="GO" id="GO:0046872">
    <property type="term" value="F:metal ion binding"/>
    <property type="evidence" value="ECO:0007669"/>
    <property type="project" value="UniProtKB-KW"/>
</dbReference>